<name>A0ACB1AST1_MELEN</name>
<dbReference type="Proteomes" id="UP001497535">
    <property type="component" value="Unassembled WGS sequence"/>
</dbReference>
<sequence length="66" mass="7602">MLDRFSEENIIGNYCSQNIEKNGIKILKFFGEYNRILFLDILKISIPFESFKIICGREGVQEGVLG</sequence>
<organism evidence="1 2">
    <name type="scientific">Meloidogyne enterolobii</name>
    <name type="common">Root-knot nematode worm</name>
    <name type="synonym">Meloidogyne mayaguensis</name>
    <dbReference type="NCBI Taxonomy" id="390850"/>
    <lineage>
        <taxon>Eukaryota</taxon>
        <taxon>Metazoa</taxon>
        <taxon>Ecdysozoa</taxon>
        <taxon>Nematoda</taxon>
        <taxon>Chromadorea</taxon>
        <taxon>Rhabditida</taxon>
        <taxon>Tylenchina</taxon>
        <taxon>Tylenchomorpha</taxon>
        <taxon>Tylenchoidea</taxon>
        <taxon>Meloidogynidae</taxon>
        <taxon>Meloidogyninae</taxon>
        <taxon>Meloidogyne</taxon>
    </lineage>
</organism>
<keyword evidence="2" id="KW-1185">Reference proteome</keyword>
<gene>
    <name evidence="1" type="ORF">MENTE1834_LOCUS42831</name>
</gene>
<comment type="caution">
    <text evidence="1">The sequence shown here is derived from an EMBL/GenBank/DDBJ whole genome shotgun (WGS) entry which is preliminary data.</text>
</comment>
<dbReference type="EMBL" id="CAVMJV010000115">
    <property type="protein sequence ID" value="CAK5103777.1"/>
    <property type="molecule type" value="Genomic_DNA"/>
</dbReference>
<evidence type="ECO:0000313" key="1">
    <source>
        <dbReference type="EMBL" id="CAK5103777.1"/>
    </source>
</evidence>
<proteinExistence type="predicted"/>
<reference evidence="1" key="1">
    <citation type="submission" date="2023-11" db="EMBL/GenBank/DDBJ databases">
        <authorList>
            <person name="Poullet M."/>
        </authorList>
    </citation>
    <scope>NUCLEOTIDE SEQUENCE</scope>
    <source>
        <strain evidence="1">E1834</strain>
    </source>
</reference>
<protein>
    <submittedName>
        <fullName evidence="1">Uncharacterized protein</fullName>
    </submittedName>
</protein>
<evidence type="ECO:0000313" key="2">
    <source>
        <dbReference type="Proteomes" id="UP001497535"/>
    </source>
</evidence>
<accession>A0ACB1AST1</accession>